<keyword evidence="6" id="KW-1185">Reference proteome</keyword>
<comment type="cofactor">
    <cofactor evidence="1">
        <name>FMN</name>
        <dbReference type="ChEBI" id="CHEBI:58210"/>
    </cofactor>
</comment>
<dbReference type="SUPFAM" id="SSF50475">
    <property type="entry name" value="FMN-binding split barrel"/>
    <property type="match status" value="1"/>
</dbReference>
<dbReference type="GO" id="GO:0016646">
    <property type="term" value="F:oxidoreductase activity, acting on the CH-NH group of donors, NAD or NADP as acceptor"/>
    <property type="evidence" value="ECO:0007669"/>
    <property type="project" value="UniProtKB-ARBA"/>
</dbReference>
<dbReference type="InterPro" id="IPR002563">
    <property type="entry name" value="Flavin_Rdtase-like_dom"/>
</dbReference>
<sequence>MSKKLWKAGNMVYPLPAVMVSCGNMERPNIITIAWTGTLCTNPPLVYVSIRPSRYSYDLIKDSKEFVINLTTDKLAKETDFCGVKSGRDFDKFKINKLTPIKGDFVSAPMIEESPVNIECRVIEIKDLGSHHMFMAEVLGVHVDEKYLDAKGKFNLSQANPICYSHGTYYGLGNSLGTFGYSIAKKKKKRTDSIGKRNK</sequence>
<dbReference type="GO" id="GO:0010181">
    <property type="term" value="F:FMN binding"/>
    <property type="evidence" value="ECO:0007669"/>
    <property type="project" value="InterPro"/>
</dbReference>
<evidence type="ECO:0000313" key="5">
    <source>
        <dbReference type="EMBL" id="SKB25679.1"/>
    </source>
</evidence>
<organism evidence="5 6">
    <name type="scientific">Acetoanaerobium noterae</name>
    <dbReference type="NCBI Taxonomy" id="745369"/>
    <lineage>
        <taxon>Bacteria</taxon>
        <taxon>Bacillati</taxon>
        <taxon>Bacillota</taxon>
        <taxon>Clostridia</taxon>
        <taxon>Peptostreptococcales</taxon>
        <taxon>Filifactoraceae</taxon>
        <taxon>Acetoanaerobium</taxon>
    </lineage>
</organism>
<name>A0A1T4ZT44_9FIRM</name>
<dbReference type="Proteomes" id="UP000243406">
    <property type="component" value="Unassembled WGS sequence"/>
</dbReference>
<dbReference type="PANTHER" id="PTHR43567:SF1">
    <property type="entry name" value="FLAVOREDOXIN"/>
    <property type="match status" value="1"/>
</dbReference>
<dbReference type="SMART" id="SM00903">
    <property type="entry name" value="Flavin_Reduct"/>
    <property type="match status" value="1"/>
</dbReference>
<dbReference type="PANTHER" id="PTHR43567">
    <property type="entry name" value="FLAVOREDOXIN-RELATED-RELATED"/>
    <property type="match status" value="1"/>
</dbReference>
<dbReference type="RefSeq" id="WP_079588344.1">
    <property type="nucleotide sequence ID" value="NZ_FUYN01000001.1"/>
</dbReference>
<dbReference type="AlphaFoldDB" id="A0A1T4ZT44"/>
<evidence type="ECO:0000259" key="4">
    <source>
        <dbReference type="SMART" id="SM00903"/>
    </source>
</evidence>
<evidence type="ECO:0000313" key="6">
    <source>
        <dbReference type="Proteomes" id="UP000243406"/>
    </source>
</evidence>
<dbReference type="OrthoDB" id="9794638at2"/>
<gene>
    <name evidence="5" type="ORF">SAMN02745120_0343</name>
</gene>
<feature type="domain" description="Flavin reductase like" evidence="4">
    <location>
        <begin position="11"/>
        <end position="156"/>
    </location>
</feature>
<reference evidence="6" key="1">
    <citation type="submission" date="2017-02" db="EMBL/GenBank/DDBJ databases">
        <authorList>
            <person name="Varghese N."/>
            <person name="Submissions S."/>
        </authorList>
    </citation>
    <scope>NUCLEOTIDE SEQUENCE [LARGE SCALE GENOMIC DNA]</scope>
    <source>
        <strain evidence="6">ATCC 35199</strain>
    </source>
</reference>
<dbReference type="Pfam" id="PF01613">
    <property type="entry name" value="Flavin_Reduct"/>
    <property type="match status" value="1"/>
</dbReference>
<dbReference type="EMBL" id="FUYN01000001">
    <property type="protein sequence ID" value="SKB25679.1"/>
    <property type="molecule type" value="Genomic_DNA"/>
</dbReference>
<dbReference type="InterPro" id="IPR012349">
    <property type="entry name" value="Split_barrel_FMN-bd"/>
</dbReference>
<dbReference type="InterPro" id="IPR052174">
    <property type="entry name" value="Flavoredoxin"/>
</dbReference>
<dbReference type="Gene3D" id="2.30.110.10">
    <property type="entry name" value="Electron Transport, Fmn-binding Protein, Chain A"/>
    <property type="match status" value="1"/>
</dbReference>
<dbReference type="PROSITE" id="PS51257">
    <property type="entry name" value="PROKAR_LIPOPROTEIN"/>
    <property type="match status" value="1"/>
</dbReference>
<accession>A0A1T4ZT44</accession>
<evidence type="ECO:0000256" key="2">
    <source>
        <dbReference type="ARBA" id="ARBA00022630"/>
    </source>
</evidence>
<proteinExistence type="inferred from homology"/>
<comment type="similarity">
    <text evidence="3">Belongs to the flavoredoxin family.</text>
</comment>
<keyword evidence="2" id="KW-0285">Flavoprotein</keyword>
<protein>
    <submittedName>
        <fullName evidence="5">NADH-FMN oxidoreductase RutF, flavin reductase (DIM6/NTAB) family</fullName>
    </submittedName>
</protein>
<evidence type="ECO:0000256" key="1">
    <source>
        <dbReference type="ARBA" id="ARBA00001917"/>
    </source>
</evidence>
<evidence type="ECO:0000256" key="3">
    <source>
        <dbReference type="ARBA" id="ARBA00038054"/>
    </source>
</evidence>